<dbReference type="Gene3D" id="1.25.40.10">
    <property type="entry name" value="Tetratricopeptide repeat domain"/>
    <property type="match status" value="1"/>
</dbReference>
<dbReference type="EMBL" id="LSSM01007516">
    <property type="protein sequence ID" value="OMJ07988.1"/>
    <property type="molecule type" value="Genomic_DNA"/>
</dbReference>
<evidence type="ECO:0000313" key="1">
    <source>
        <dbReference type="EMBL" id="OMJ07988.1"/>
    </source>
</evidence>
<dbReference type="InterPro" id="IPR011990">
    <property type="entry name" value="TPR-like_helical_dom_sf"/>
</dbReference>
<gene>
    <name evidence="1" type="ORF">AYI69_g11238</name>
</gene>
<dbReference type="SUPFAM" id="SSF48452">
    <property type="entry name" value="TPR-like"/>
    <property type="match status" value="1"/>
</dbReference>
<dbReference type="Proteomes" id="UP000187429">
    <property type="component" value="Unassembled WGS sequence"/>
</dbReference>
<proteinExistence type="predicted"/>
<dbReference type="OrthoDB" id="1914839at2759"/>
<name>A0A1R1X042_9FUNG</name>
<evidence type="ECO:0000313" key="2">
    <source>
        <dbReference type="Proteomes" id="UP000187429"/>
    </source>
</evidence>
<accession>A0A1R1X042</accession>
<comment type="caution">
    <text evidence="1">The sequence shown here is derived from an EMBL/GenBank/DDBJ whole genome shotgun (WGS) entry which is preliminary data.</text>
</comment>
<dbReference type="AlphaFoldDB" id="A0A1R1X042"/>
<sequence length="351" mass="39922">MKGKKDISKYSIKDLLSKISELVAEDNFPVADKFTTKALSIDPLNPQVLLQAAIVKFELGEPEPAINIEPDVGYEKYLYLGQMSVEHDSIKNYEKGILLITSLLENIPNLTESEQLDLKRKISEAYISMTEIYLSDLCFEADAELRCENYLKLGELADPTCAEIYQTLASVRMSQNRVDEAKEALNKSISIWKGLELGNPLIPSYENRLSLTRLLIECDLLEDALVLLESLQKEDDMSVDLFYLYGFVYYLQGEKSASNEAGNNITDDEDRHELWIESAECLQKALKIISFGHYYDQGVIDHTHQLFQEIVSVYPNIKKELKKQNEIIDSAENVDEAWETDSDSDVMMDTA</sequence>
<keyword evidence="2" id="KW-1185">Reference proteome</keyword>
<protein>
    <submittedName>
        <fullName evidence="1">UPF0661 TPR repeat-containing protein</fullName>
    </submittedName>
</protein>
<organism evidence="1 2">
    <name type="scientific">Smittium culicis</name>
    <dbReference type="NCBI Taxonomy" id="133412"/>
    <lineage>
        <taxon>Eukaryota</taxon>
        <taxon>Fungi</taxon>
        <taxon>Fungi incertae sedis</taxon>
        <taxon>Zoopagomycota</taxon>
        <taxon>Kickxellomycotina</taxon>
        <taxon>Harpellomycetes</taxon>
        <taxon>Harpellales</taxon>
        <taxon>Legeriomycetaceae</taxon>
        <taxon>Smittium</taxon>
    </lineage>
</organism>
<dbReference type="CDD" id="cd24142">
    <property type="entry name" value="ACL4-like"/>
    <property type="match status" value="1"/>
</dbReference>
<reference evidence="2" key="1">
    <citation type="submission" date="2017-01" db="EMBL/GenBank/DDBJ databases">
        <authorList>
            <person name="Wang Y."/>
            <person name="White M."/>
            <person name="Kvist S."/>
            <person name="Moncalvo J.-M."/>
        </authorList>
    </citation>
    <scope>NUCLEOTIDE SEQUENCE [LARGE SCALE GENOMIC DNA]</scope>
    <source>
        <strain evidence="2">ID-206-W2</strain>
    </source>
</reference>